<comment type="subcellular location">
    <subcellularLocation>
        <location evidence="5">Cytoplasm</location>
    </subcellularLocation>
</comment>
<proteinExistence type="inferred from homology"/>
<dbReference type="InterPro" id="IPR023797">
    <property type="entry name" value="RNA3'_phos_cyclase_dom"/>
</dbReference>
<dbReference type="EMBL" id="AP018732">
    <property type="protein sequence ID" value="BBE41847.1"/>
    <property type="molecule type" value="Genomic_DNA"/>
</dbReference>
<comment type="caution">
    <text evidence="5">Lacks conserved residue(s) required for the propagation of feature annotation.</text>
</comment>
<dbReference type="Gene3D" id="3.30.360.20">
    <property type="entry name" value="RNA 3'-terminal phosphate cyclase, insert domain"/>
    <property type="match status" value="1"/>
</dbReference>
<accession>A0A4P2VCJ7</accession>
<dbReference type="GeneID" id="55584276"/>
<comment type="function">
    <text evidence="5">Catalyzes the conversion of 3'-phosphate to a 2',3'-cyclic phosphodiester at the end of RNA. The mechanism of action of the enzyme occurs in 3 steps: (A) adenylation of the enzyme by ATP; (B) transfer of adenylate to an RNA-N3'P to produce RNA-N3'PP5'A; (C) and attack of the adjacent 2'-hydroxyl on the 3'-phosphorus in the diester linkage to produce the cyclic end product. The biological role of this enzyme is unknown but it is likely to function in some aspects of cellular RNA processing.</text>
</comment>
<name>A0A4P2VCJ7_9ARCH</name>
<comment type="catalytic activity">
    <reaction evidence="5">
        <text>a 3'-end 3'-phospho-ribonucleotide-RNA + ATP = a 3'-end 2',3'-cyclophospho-ribonucleotide-RNA + AMP + diphosphate</text>
        <dbReference type="Rhea" id="RHEA:23976"/>
        <dbReference type="Rhea" id="RHEA-COMP:10463"/>
        <dbReference type="Rhea" id="RHEA-COMP:10464"/>
        <dbReference type="ChEBI" id="CHEBI:30616"/>
        <dbReference type="ChEBI" id="CHEBI:33019"/>
        <dbReference type="ChEBI" id="CHEBI:83062"/>
        <dbReference type="ChEBI" id="CHEBI:83064"/>
        <dbReference type="ChEBI" id="CHEBI:456215"/>
        <dbReference type="EC" id="6.5.1.4"/>
    </reaction>
</comment>
<dbReference type="Proteomes" id="UP000509448">
    <property type="component" value="Chromosome"/>
</dbReference>
<feature type="domain" description="RNA 3'-terminal phosphate cyclase insert" evidence="8">
    <location>
        <begin position="190"/>
        <end position="285"/>
    </location>
</feature>
<dbReference type="GO" id="GO:0003963">
    <property type="term" value="F:RNA-3'-phosphate cyclase activity"/>
    <property type="evidence" value="ECO:0007669"/>
    <property type="project" value="UniProtKB-UniRule"/>
</dbReference>
<dbReference type="PANTHER" id="PTHR11096:SF0">
    <property type="entry name" value="RNA 3'-TERMINAL PHOSPHATE CYCLASE"/>
    <property type="match status" value="1"/>
</dbReference>
<keyword evidence="4 5" id="KW-0547">Nucleotide-binding</keyword>
<protein>
    <recommendedName>
        <fullName evidence="2 5">RNA 3'-terminal phosphate cyclase</fullName>
        <shortName evidence="5">RNA cyclase</shortName>
        <shortName evidence="5">RNA-3'-phosphate cyclase</shortName>
        <ecNumber evidence="5 6">6.5.1.4</ecNumber>
    </recommendedName>
</protein>
<evidence type="ECO:0000259" key="7">
    <source>
        <dbReference type="Pfam" id="PF01137"/>
    </source>
</evidence>
<dbReference type="InterPro" id="IPR013791">
    <property type="entry name" value="RNA3'-term_phos_cycl_insert"/>
</dbReference>
<dbReference type="InterPro" id="IPR036553">
    <property type="entry name" value="RPTC_insert"/>
</dbReference>
<dbReference type="GO" id="GO:0006396">
    <property type="term" value="P:RNA processing"/>
    <property type="evidence" value="ECO:0007669"/>
    <property type="project" value="UniProtKB-UniRule"/>
</dbReference>
<evidence type="ECO:0000256" key="3">
    <source>
        <dbReference type="ARBA" id="ARBA00022598"/>
    </source>
</evidence>
<evidence type="ECO:0000313" key="10">
    <source>
        <dbReference type="Proteomes" id="UP000509448"/>
    </source>
</evidence>
<feature type="binding site" evidence="5">
    <location>
        <position position="109"/>
    </location>
    <ligand>
        <name>ATP</name>
        <dbReference type="ChEBI" id="CHEBI:30616"/>
    </ligand>
</feature>
<dbReference type="HAMAP" id="MF_00200">
    <property type="entry name" value="RTC"/>
    <property type="match status" value="1"/>
</dbReference>
<feature type="active site" description="Tele-AMP-histidine intermediate" evidence="5">
    <location>
        <position position="320"/>
    </location>
</feature>
<dbReference type="InterPro" id="IPR013792">
    <property type="entry name" value="RNA3'P_cycl/enolpyr_Trfase_a/b"/>
</dbReference>
<keyword evidence="10" id="KW-1185">Reference proteome</keyword>
<keyword evidence="3 5" id="KW-0436">Ligase</keyword>
<dbReference type="KEGG" id="ccai:NAS2_0458"/>
<dbReference type="Gene3D" id="3.65.10.20">
    <property type="entry name" value="RNA 3'-terminal phosphate cyclase domain"/>
    <property type="match status" value="1"/>
</dbReference>
<evidence type="ECO:0000313" key="9">
    <source>
        <dbReference type="EMBL" id="BBE41847.1"/>
    </source>
</evidence>
<evidence type="ECO:0000256" key="5">
    <source>
        <dbReference type="HAMAP-Rule" id="MF_00200"/>
    </source>
</evidence>
<dbReference type="RefSeq" id="WP_232085581.1">
    <property type="nucleotide sequence ID" value="NZ_AP018732.1"/>
</dbReference>
<dbReference type="InterPro" id="IPR000228">
    <property type="entry name" value="RNA3'_term_phos_cyc"/>
</dbReference>
<dbReference type="PIRSF" id="PIRSF005378">
    <property type="entry name" value="RNA3'_term_phos_cycl_euk"/>
    <property type="match status" value="1"/>
</dbReference>
<dbReference type="InterPro" id="IPR037136">
    <property type="entry name" value="RNA3'_phos_cyclase_dom_sf"/>
</dbReference>
<evidence type="ECO:0000256" key="6">
    <source>
        <dbReference type="NCBIfam" id="TIGR03399"/>
    </source>
</evidence>
<evidence type="ECO:0000259" key="8">
    <source>
        <dbReference type="Pfam" id="PF05189"/>
    </source>
</evidence>
<feature type="domain" description="RNA 3'-terminal phosphate cyclase" evidence="7">
    <location>
        <begin position="18"/>
        <end position="332"/>
    </location>
</feature>
<gene>
    <name evidence="5" type="primary">rtcA</name>
    <name evidence="9" type="ORF">NAS2_0458</name>
</gene>
<dbReference type="NCBIfam" id="TIGR03399">
    <property type="entry name" value="RNA_3prim_cycl"/>
    <property type="match status" value="1"/>
</dbReference>
<dbReference type="GO" id="GO:0005737">
    <property type="term" value="C:cytoplasm"/>
    <property type="evidence" value="ECO:0007669"/>
    <property type="project" value="UniProtKB-SubCell"/>
</dbReference>
<evidence type="ECO:0000256" key="2">
    <source>
        <dbReference type="ARBA" id="ARBA00021428"/>
    </source>
</evidence>
<keyword evidence="5" id="KW-0067">ATP-binding</keyword>
<dbReference type="Pfam" id="PF01137">
    <property type="entry name" value="RTC"/>
    <property type="match status" value="1"/>
</dbReference>
<sequence>MPRSGRAIPLIELDASLGEGGGQVLRYSLAIASITGRDVRLFNVRIRRERPGLQRQHLAALRLLAALTHAYVEGDELGSTEIYFRPSGIFGGRYVADVGTAGSITLMLQSVLPVLAFADSRVEMVLRGGTDVPRSPTYDYFSQVFLEHLRRMSYEVRLELVRRGHYPRGGGEVRAVVPGRVHLSPLRAEHRGAILRVGGRSHATMLPRHVAERQAAAALAELRGLGKFPTNVDLEVSDYGMGPGSGIAIWAVAEGSILGSDALGRRGKPAEEVGREAAKSLLEDLSTGAALDRHASDMLLPYMMFADGVSSVTGCALTSHARTVVELARIMVPEISMDIEGAPGSPFRLIVKGSPPSRG</sequence>
<reference evidence="9 10" key="1">
    <citation type="journal article" date="2019" name="ISME J.">
        <title>Isolation and characterization of a thermophilic sulfur- and iron-reducing thaumarchaeote from a terrestrial acidic hot spring.</title>
        <authorList>
            <person name="Kato S."/>
            <person name="Itoh T."/>
            <person name="Yuki M."/>
            <person name="Nagamori M."/>
            <person name="Ohnishi M."/>
            <person name="Uematsu K."/>
            <person name="Suzuki K."/>
            <person name="Takashina T."/>
            <person name="Ohkuma M."/>
        </authorList>
    </citation>
    <scope>NUCLEOTIDE SEQUENCE [LARGE SCALE GENOMIC DNA]</scope>
    <source>
        <strain evidence="9 10">NAS-02</strain>
    </source>
</reference>
<dbReference type="EC" id="6.5.1.4" evidence="5 6"/>
<dbReference type="SUPFAM" id="SSF52913">
    <property type="entry name" value="RNA 3'-terminal phosphate cyclase, RPTC, insert domain"/>
    <property type="match status" value="1"/>
</dbReference>
<dbReference type="PANTHER" id="PTHR11096">
    <property type="entry name" value="RNA 3' TERMINAL PHOSPHATE CYCLASE"/>
    <property type="match status" value="1"/>
</dbReference>
<dbReference type="SUPFAM" id="SSF55205">
    <property type="entry name" value="EPT/RTPC-like"/>
    <property type="match status" value="1"/>
</dbReference>
<dbReference type="AlphaFoldDB" id="A0A4P2VCJ7"/>
<dbReference type="FunFam" id="3.30.360.20:FF:000002">
    <property type="entry name" value="RNA terminal phosphate cyclase-like 1"/>
    <property type="match status" value="1"/>
</dbReference>
<evidence type="ECO:0000256" key="4">
    <source>
        <dbReference type="ARBA" id="ARBA00022741"/>
    </source>
</evidence>
<comment type="similarity">
    <text evidence="1 5">Belongs to the RNA 3'-terminal cyclase family. Type 1 subfamily.</text>
</comment>
<dbReference type="GO" id="GO:0005524">
    <property type="term" value="F:ATP binding"/>
    <property type="evidence" value="ECO:0007669"/>
    <property type="project" value="UniProtKB-KW"/>
</dbReference>
<dbReference type="InterPro" id="IPR017770">
    <property type="entry name" value="RNA3'_term_phos_cyc_type_1"/>
</dbReference>
<dbReference type="PROSITE" id="PS01287">
    <property type="entry name" value="RTC"/>
    <property type="match status" value="1"/>
</dbReference>
<organism evidence="9 10">
    <name type="scientific">Conexivisphaera calida</name>
    <dbReference type="NCBI Taxonomy" id="1874277"/>
    <lineage>
        <taxon>Archaea</taxon>
        <taxon>Nitrososphaerota</taxon>
        <taxon>Conexivisphaeria</taxon>
        <taxon>Conexivisphaerales</taxon>
        <taxon>Conexivisphaeraceae</taxon>
        <taxon>Conexivisphaera</taxon>
    </lineage>
</organism>
<dbReference type="Pfam" id="PF05189">
    <property type="entry name" value="RTC_insert"/>
    <property type="match status" value="1"/>
</dbReference>
<keyword evidence="5" id="KW-0963">Cytoplasm</keyword>
<dbReference type="InterPro" id="IPR020719">
    <property type="entry name" value="RNA3'_term_phos_cycl-like_CS"/>
</dbReference>
<evidence type="ECO:0000256" key="1">
    <source>
        <dbReference type="ARBA" id="ARBA00009206"/>
    </source>
</evidence>